<dbReference type="InterPro" id="IPR029045">
    <property type="entry name" value="ClpP/crotonase-like_dom_sf"/>
</dbReference>
<dbReference type="Proteomes" id="UP000053257">
    <property type="component" value="Unassembled WGS sequence"/>
</dbReference>
<keyword evidence="1" id="KW-0732">Signal</keyword>
<keyword evidence="3" id="KW-1185">Reference proteome</keyword>
<evidence type="ECO:0000256" key="1">
    <source>
        <dbReference type="SAM" id="SignalP"/>
    </source>
</evidence>
<reference evidence="2 3" key="1">
    <citation type="journal article" date="2014" name="PLoS Genet.">
        <title>Analysis of the Phlebiopsis gigantea genome, transcriptome and secretome provides insight into its pioneer colonization strategies of wood.</title>
        <authorList>
            <person name="Hori C."/>
            <person name="Ishida T."/>
            <person name="Igarashi K."/>
            <person name="Samejima M."/>
            <person name="Suzuki H."/>
            <person name="Master E."/>
            <person name="Ferreira P."/>
            <person name="Ruiz-Duenas F.J."/>
            <person name="Held B."/>
            <person name="Canessa P."/>
            <person name="Larrondo L.F."/>
            <person name="Schmoll M."/>
            <person name="Druzhinina I.S."/>
            <person name="Kubicek C.P."/>
            <person name="Gaskell J.A."/>
            <person name="Kersten P."/>
            <person name="St John F."/>
            <person name="Glasner J."/>
            <person name="Sabat G."/>
            <person name="Splinter BonDurant S."/>
            <person name="Syed K."/>
            <person name="Yadav J."/>
            <person name="Mgbeahuruike A.C."/>
            <person name="Kovalchuk A."/>
            <person name="Asiegbu F.O."/>
            <person name="Lackner G."/>
            <person name="Hoffmeister D."/>
            <person name="Rencoret J."/>
            <person name="Gutierrez A."/>
            <person name="Sun H."/>
            <person name="Lindquist E."/>
            <person name="Barry K."/>
            <person name="Riley R."/>
            <person name="Grigoriev I.V."/>
            <person name="Henrissat B."/>
            <person name="Kues U."/>
            <person name="Berka R.M."/>
            <person name="Martinez A.T."/>
            <person name="Covert S.F."/>
            <person name="Blanchette R.A."/>
            <person name="Cullen D."/>
        </authorList>
    </citation>
    <scope>NUCLEOTIDE SEQUENCE [LARGE SCALE GENOMIC DNA]</scope>
    <source>
        <strain evidence="2 3">11061_1 CR5-6</strain>
    </source>
</reference>
<gene>
    <name evidence="2" type="ORF">PHLGIDRAFT_121058</name>
</gene>
<evidence type="ECO:0000313" key="2">
    <source>
        <dbReference type="EMBL" id="KIP04036.1"/>
    </source>
</evidence>
<organism evidence="2 3">
    <name type="scientific">Phlebiopsis gigantea (strain 11061_1 CR5-6)</name>
    <name type="common">White-rot fungus</name>
    <name type="synonym">Peniophora gigantea</name>
    <dbReference type="NCBI Taxonomy" id="745531"/>
    <lineage>
        <taxon>Eukaryota</taxon>
        <taxon>Fungi</taxon>
        <taxon>Dikarya</taxon>
        <taxon>Basidiomycota</taxon>
        <taxon>Agaricomycotina</taxon>
        <taxon>Agaricomycetes</taxon>
        <taxon>Polyporales</taxon>
        <taxon>Phanerochaetaceae</taxon>
        <taxon>Phlebiopsis</taxon>
    </lineage>
</organism>
<dbReference type="AlphaFoldDB" id="A0A0C3RTJ4"/>
<feature type="signal peptide" evidence="1">
    <location>
        <begin position="1"/>
        <end position="22"/>
    </location>
</feature>
<accession>A0A0C3RTJ4</accession>
<evidence type="ECO:0000313" key="3">
    <source>
        <dbReference type="Proteomes" id="UP000053257"/>
    </source>
</evidence>
<dbReference type="SUPFAM" id="SSF52096">
    <property type="entry name" value="ClpP/crotonase"/>
    <property type="match status" value="1"/>
</dbReference>
<dbReference type="PANTHER" id="PTHR37049">
    <property type="entry name" value="PEPTIDASE S41 FAMILY PROTEIN"/>
    <property type="match status" value="1"/>
</dbReference>
<dbReference type="HOGENOM" id="CLU_657390_0_0_1"/>
<dbReference type="Gene3D" id="3.90.226.10">
    <property type="entry name" value="2-enoyl-CoA Hydratase, Chain A, domain 1"/>
    <property type="match status" value="1"/>
</dbReference>
<dbReference type="OrthoDB" id="27214at2759"/>
<dbReference type="InterPro" id="IPR052766">
    <property type="entry name" value="S41A_metabolite_peptidase"/>
</dbReference>
<dbReference type="EMBL" id="KN840589">
    <property type="protein sequence ID" value="KIP04036.1"/>
    <property type="molecule type" value="Genomic_DNA"/>
</dbReference>
<sequence>MRASRLRAIAPAALASALLTRAADPCAQFAGQNFVPPAQALACLKSFPFNETLRQNVLNNPFTDKASFWKVNCAANSETNGIDLNTNGNATNFLRGRSTQVSRTNKKLARASIIDLSHSNSVELPEPYLPTLPPVNGSTDYIKSYILPSKKTGVMFVGSFEGNFIDFQVDAQAAINQFKESGVTQLIIDLTNNGGGFVCLGQFLHELLSGTAKLGNAGNPGFQSTNRASPLAQKILAANIAMGFNSSLTFYAPDNYADLNNVVMPVDHNYNNPSVPIHINGVTDQTSQRFFDTCAANYVVQPTEQPPFDLKNVAIEIFGGKPGEQLQYKGMAGNQVLEWVDLDDEIKTAGVKDDPLAPPDLLVNANMRHNWRTAWSFFNEEVPIAYESELPQLRFPYTNATYNNPQNLWIFAESQLFE</sequence>
<name>A0A0C3RTJ4_PHLG1</name>
<proteinExistence type="predicted"/>
<protein>
    <submittedName>
        <fullName evidence="2">Uncharacterized protein</fullName>
    </submittedName>
</protein>
<feature type="chain" id="PRO_5002169436" evidence="1">
    <location>
        <begin position="23"/>
        <end position="418"/>
    </location>
</feature>
<dbReference type="STRING" id="745531.A0A0C3RTJ4"/>
<dbReference type="PANTHER" id="PTHR37049:SF4">
    <property type="entry name" value="RHODANESE DOMAIN-CONTAINING PROTEIN"/>
    <property type="match status" value="1"/>
</dbReference>